<dbReference type="CDD" id="cd05830">
    <property type="entry name" value="Sortase_E"/>
    <property type="match status" value="1"/>
</dbReference>
<gene>
    <name evidence="4" type="ORF">Arub01_02300</name>
</gene>
<evidence type="ECO:0000313" key="4">
    <source>
        <dbReference type="EMBL" id="GLW61986.1"/>
    </source>
</evidence>
<keyword evidence="1" id="KW-0378">Hydrolase</keyword>
<evidence type="ECO:0008006" key="6">
    <source>
        <dbReference type="Google" id="ProtNLM"/>
    </source>
</evidence>
<accession>A0A9W6PS31</accession>
<feature type="active site" description="Proton donor/acceptor" evidence="2">
    <location>
        <position position="103"/>
    </location>
</feature>
<dbReference type="AlphaFoldDB" id="A0A9W6PS31"/>
<feature type="signal peptide" evidence="3">
    <location>
        <begin position="1"/>
        <end position="26"/>
    </location>
</feature>
<evidence type="ECO:0000256" key="1">
    <source>
        <dbReference type="ARBA" id="ARBA00022801"/>
    </source>
</evidence>
<evidence type="ECO:0000256" key="2">
    <source>
        <dbReference type="PIRSR" id="PIRSR605754-1"/>
    </source>
</evidence>
<feature type="chain" id="PRO_5040994495" description="Class E sortase" evidence="3">
    <location>
        <begin position="27"/>
        <end position="190"/>
    </location>
</feature>
<dbReference type="Gene3D" id="2.40.260.10">
    <property type="entry name" value="Sortase"/>
    <property type="match status" value="1"/>
</dbReference>
<dbReference type="EMBL" id="BSRZ01000001">
    <property type="protein sequence ID" value="GLW61986.1"/>
    <property type="molecule type" value="Genomic_DNA"/>
</dbReference>
<dbReference type="Proteomes" id="UP001165124">
    <property type="component" value="Unassembled WGS sequence"/>
</dbReference>
<reference evidence="4" key="1">
    <citation type="submission" date="2023-02" db="EMBL/GenBank/DDBJ databases">
        <title>Actinomadura rubrobrunea NBRC 14622.</title>
        <authorList>
            <person name="Ichikawa N."/>
            <person name="Sato H."/>
            <person name="Tonouchi N."/>
        </authorList>
    </citation>
    <scope>NUCLEOTIDE SEQUENCE</scope>
    <source>
        <strain evidence="4">NBRC 14622</strain>
    </source>
</reference>
<dbReference type="Pfam" id="PF04203">
    <property type="entry name" value="Sortase"/>
    <property type="match status" value="1"/>
</dbReference>
<dbReference type="InterPro" id="IPR023365">
    <property type="entry name" value="Sortase_dom-sf"/>
</dbReference>
<evidence type="ECO:0000313" key="5">
    <source>
        <dbReference type="Proteomes" id="UP001165124"/>
    </source>
</evidence>
<feature type="active site" description="Acyl-thioester intermediate" evidence="2">
    <location>
        <position position="171"/>
    </location>
</feature>
<comment type="caution">
    <text evidence="4">The sequence shown here is derived from an EMBL/GenBank/DDBJ whole genome shotgun (WGS) entry which is preliminary data.</text>
</comment>
<keyword evidence="3" id="KW-0732">Signal</keyword>
<evidence type="ECO:0000256" key="3">
    <source>
        <dbReference type="SAM" id="SignalP"/>
    </source>
</evidence>
<dbReference type="NCBIfam" id="TIGR01076">
    <property type="entry name" value="sortase_fam"/>
    <property type="match status" value="1"/>
</dbReference>
<organism evidence="4 5">
    <name type="scientific">Actinomadura rubrobrunea</name>
    <dbReference type="NCBI Taxonomy" id="115335"/>
    <lineage>
        <taxon>Bacteria</taxon>
        <taxon>Bacillati</taxon>
        <taxon>Actinomycetota</taxon>
        <taxon>Actinomycetes</taxon>
        <taxon>Streptosporangiales</taxon>
        <taxon>Thermomonosporaceae</taxon>
        <taxon>Actinomadura</taxon>
    </lineage>
</organism>
<protein>
    <recommendedName>
        <fullName evidence="6">Class E sortase</fullName>
    </recommendedName>
</protein>
<keyword evidence="5" id="KW-1185">Reference proteome</keyword>
<dbReference type="SUPFAM" id="SSF63817">
    <property type="entry name" value="Sortase"/>
    <property type="match status" value="1"/>
</dbReference>
<sequence>MSVHWLVRLGVAAALVCSGAAVVAPAASEAAAPAVTAASATRAVAPSRGAPRRASRTFLTIPRLHARLRVRRGVSQRVLAKGPGYFPGTARPGEIGNMVILGHRTTHSAPFRRLHRLRRGDRLIVSARARRYVYRVDGKRIISARRRSVLAPVPFRPHAEPHARRLTLITCHPPGSDRQRLVVLARMGAR</sequence>
<name>A0A9W6PS31_9ACTN</name>
<proteinExistence type="predicted"/>
<dbReference type="InterPro" id="IPR042003">
    <property type="entry name" value="Sortase_E"/>
</dbReference>
<dbReference type="InterPro" id="IPR005754">
    <property type="entry name" value="Sortase"/>
</dbReference>
<dbReference type="GO" id="GO:0016787">
    <property type="term" value="F:hydrolase activity"/>
    <property type="evidence" value="ECO:0007669"/>
    <property type="project" value="UniProtKB-KW"/>
</dbReference>